<reference evidence="3 4" key="1">
    <citation type="submission" date="2017-11" db="EMBL/GenBank/DDBJ databases">
        <title>Streptomyces carmine sp. nov., a novel actinomycete isolated from Sophora alopecuroides in Xinjiang, China.</title>
        <authorList>
            <person name="Wang Y."/>
            <person name="Luo X."/>
            <person name="Wan C."/>
            <person name="Zhang L."/>
        </authorList>
    </citation>
    <scope>NUCLEOTIDE SEQUENCE [LARGE SCALE GENOMIC DNA]</scope>
    <source>
        <strain evidence="3 4">TRM SA0054</strain>
    </source>
</reference>
<protein>
    <recommendedName>
        <fullName evidence="2">DUF1648 domain-containing protein</fullName>
    </recommendedName>
</protein>
<proteinExistence type="predicted"/>
<sequence length="182" mass="19566">MDDTDRPGFPWPWLLPSLAVLLGLTAWGIGVYPELPERVPQHVGPDGVDAWTDKSVGAVFLPVFLYAGVTVVMTAVCAAAPRIRPADELDPGERTSGLVNRPATRVSALRTGRAVLLTNALIGLLIALSCTVMWRTEPASHVPGWFPVVLLAVGSASVVPVLVAAVRDRRDRRGRRGHPRRG</sequence>
<dbReference type="RefSeq" id="WP_100201193.1">
    <property type="nucleotide sequence ID" value="NZ_PGGW01000019.1"/>
</dbReference>
<keyword evidence="1" id="KW-0472">Membrane</keyword>
<dbReference type="InterPro" id="IPR012867">
    <property type="entry name" value="DUF1648"/>
</dbReference>
<keyword evidence="1" id="KW-1133">Transmembrane helix</keyword>
<keyword evidence="1" id="KW-0812">Transmembrane</keyword>
<evidence type="ECO:0000259" key="2">
    <source>
        <dbReference type="Pfam" id="PF07853"/>
    </source>
</evidence>
<comment type="caution">
    <text evidence="3">The sequence shown here is derived from an EMBL/GenBank/DDBJ whole genome shotgun (WGS) entry which is preliminary data.</text>
</comment>
<evidence type="ECO:0000256" key="1">
    <source>
        <dbReference type="SAM" id="Phobius"/>
    </source>
</evidence>
<feature type="transmembrane region" description="Helical" evidence="1">
    <location>
        <begin position="59"/>
        <end position="80"/>
    </location>
</feature>
<feature type="transmembrane region" description="Helical" evidence="1">
    <location>
        <begin position="146"/>
        <end position="166"/>
    </location>
</feature>
<feature type="domain" description="DUF1648" evidence="2">
    <location>
        <begin position="21"/>
        <end position="64"/>
    </location>
</feature>
<dbReference type="Proteomes" id="UP000230407">
    <property type="component" value="Unassembled WGS sequence"/>
</dbReference>
<evidence type="ECO:0000313" key="4">
    <source>
        <dbReference type="Proteomes" id="UP000230407"/>
    </source>
</evidence>
<feature type="transmembrane region" description="Helical" evidence="1">
    <location>
        <begin position="12"/>
        <end position="32"/>
    </location>
</feature>
<organism evidence="3 4">
    <name type="scientific">Streptomyces carminius</name>
    <dbReference type="NCBI Taxonomy" id="2665496"/>
    <lineage>
        <taxon>Bacteria</taxon>
        <taxon>Bacillati</taxon>
        <taxon>Actinomycetota</taxon>
        <taxon>Actinomycetes</taxon>
        <taxon>Kitasatosporales</taxon>
        <taxon>Streptomycetaceae</taxon>
        <taxon>Streptomyces</taxon>
    </lineage>
</organism>
<keyword evidence="4" id="KW-1185">Reference proteome</keyword>
<name>A0A2M8M2C7_9ACTN</name>
<evidence type="ECO:0000313" key="3">
    <source>
        <dbReference type="EMBL" id="PJE98355.1"/>
    </source>
</evidence>
<dbReference type="Pfam" id="PF07853">
    <property type="entry name" value="DUF1648"/>
    <property type="match status" value="1"/>
</dbReference>
<accession>A0A2M8M2C7</accession>
<gene>
    <name evidence="3" type="ORF">CUT44_06445</name>
</gene>
<dbReference type="EMBL" id="PGGW01000019">
    <property type="protein sequence ID" value="PJE98355.1"/>
    <property type="molecule type" value="Genomic_DNA"/>
</dbReference>
<dbReference type="AlphaFoldDB" id="A0A2M8M2C7"/>
<feature type="transmembrane region" description="Helical" evidence="1">
    <location>
        <begin position="114"/>
        <end position="134"/>
    </location>
</feature>